<evidence type="ECO:0000313" key="3">
    <source>
        <dbReference type="EMBL" id="MEE6261255.1"/>
    </source>
</evidence>
<dbReference type="Gene3D" id="1.10.10.2120">
    <property type="match status" value="1"/>
</dbReference>
<dbReference type="Pfam" id="PF03417">
    <property type="entry name" value="AAT"/>
    <property type="match status" value="1"/>
</dbReference>
<proteinExistence type="predicted"/>
<dbReference type="PANTHER" id="PTHR34180">
    <property type="entry name" value="PEPTIDASE C45"/>
    <property type="match status" value="1"/>
</dbReference>
<keyword evidence="4" id="KW-1185">Reference proteome</keyword>
<dbReference type="InterPro" id="IPR047794">
    <property type="entry name" value="C45_proenzyme-like"/>
</dbReference>
<feature type="region of interest" description="Disordered" evidence="1">
    <location>
        <begin position="111"/>
        <end position="143"/>
    </location>
</feature>
<reference evidence="3 4" key="1">
    <citation type="submission" date="2024-01" db="EMBL/GenBank/DDBJ databases">
        <title>Genome insights into Plantactinospora sonchi sp. nov.</title>
        <authorList>
            <person name="Wang L."/>
        </authorList>
    </citation>
    <scope>NUCLEOTIDE SEQUENCE [LARGE SCALE GENOMIC DNA]</scope>
    <source>
        <strain evidence="3 4">NEAU-QY2</strain>
    </source>
</reference>
<dbReference type="NCBIfam" id="NF040521">
    <property type="entry name" value="C45_proenzyme"/>
    <property type="match status" value="1"/>
</dbReference>
<sequence length="400" mass="42418">MTAARRTTHPDLPVPLIQVQGPPIECGIGYGAAAQDLVGANLDFYLRRFRDEGGLDTAAIRAAGAAFRAATVRHHPRVAELLDGVAEGAGARVDEIYALNARTELIYGNHRDSGQAAPAQPPTGPARPSPESDPDVGGCTSVGVLGTHTTNGHLLLGQNWDWHPDQRDVMLLLATRDERGLTVLTLTEAGMVAKTGLNSAGVGVCVNMLGCDRDGLPADGAAPGVPYHVLLRAALEGDSLAEALKAACRGTRNSSINLLIGQAAEAGGELIDLELVPGDAGWSHPVDGLITHANHLETGVRVHDTMKDWGGSSLFRSARARRLLTARLATGAIGEDDLVGLFRDHASQPQSICRHTDERYPLAERSETVYSVLLDLDDRRFGIAAGPPCEHTYGWLDLAF</sequence>
<accession>A0ABU7RXJ8</accession>
<gene>
    <name evidence="3" type="ORF">V1633_22490</name>
</gene>
<organism evidence="3 4">
    <name type="scientific">Plantactinospora sonchi</name>
    <dbReference type="NCBI Taxonomy" id="1544735"/>
    <lineage>
        <taxon>Bacteria</taxon>
        <taxon>Bacillati</taxon>
        <taxon>Actinomycetota</taxon>
        <taxon>Actinomycetes</taxon>
        <taxon>Micromonosporales</taxon>
        <taxon>Micromonosporaceae</taxon>
        <taxon>Plantactinospora</taxon>
    </lineage>
</organism>
<dbReference type="EMBL" id="JAZGQK010000019">
    <property type="protein sequence ID" value="MEE6261255.1"/>
    <property type="molecule type" value="Genomic_DNA"/>
</dbReference>
<feature type="domain" description="Peptidase C45 hydrolase" evidence="2">
    <location>
        <begin position="150"/>
        <end position="386"/>
    </location>
</feature>
<evidence type="ECO:0000256" key="1">
    <source>
        <dbReference type="SAM" id="MobiDB-lite"/>
    </source>
</evidence>
<comment type="caution">
    <text evidence="3">The sequence shown here is derived from an EMBL/GenBank/DDBJ whole genome shotgun (WGS) entry which is preliminary data.</text>
</comment>
<evidence type="ECO:0000259" key="2">
    <source>
        <dbReference type="Pfam" id="PF03417"/>
    </source>
</evidence>
<dbReference type="RefSeq" id="WP_331216360.1">
    <property type="nucleotide sequence ID" value="NZ_JAZGQK010000019.1"/>
</dbReference>
<feature type="compositionally biased region" description="Pro residues" evidence="1">
    <location>
        <begin position="119"/>
        <end position="128"/>
    </location>
</feature>
<dbReference type="Proteomes" id="UP001332243">
    <property type="component" value="Unassembled WGS sequence"/>
</dbReference>
<dbReference type="InterPro" id="IPR005079">
    <property type="entry name" value="Peptidase_C45_hydrolase"/>
</dbReference>
<dbReference type="InterPro" id="IPR047801">
    <property type="entry name" value="Peptidase_C45"/>
</dbReference>
<dbReference type="Gene3D" id="3.60.60.10">
    <property type="entry name" value="Penicillin V Acylase, Chain A"/>
    <property type="match status" value="1"/>
</dbReference>
<name>A0ABU7RXJ8_9ACTN</name>
<evidence type="ECO:0000313" key="4">
    <source>
        <dbReference type="Proteomes" id="UP001332243"/>
    </source>
</evidence>
<protein>
    <submittedName>
        <fullName evidence="3">C45 family peptidase</fullName>
    </submittedName>
</protein>
<dbReference type="PANTHER" id="PTHR34180:SF1">
    <property type="entry name" value="BETA-ALANYL-DOPAMINE_CARCININE HYDROLASE"/>
    <property type="match status" value="1"/>
</dbReference>